<accession>A0A6B8W5D1</accession>
<keyword evidence="2" id="KW-1003">Cell membrane</keyword>
<gene>
    <name evidence="8" type="ORF">COCCU_14320</name>
</gene>
<feature type="domain" description="Cardiolipin synthase N-terminal" evidence="7">
    <location>
        <begin position="30"/>
        <end position="69"/>
    </location>
</feature>
<dbReference type="KEGG" id="cok:COCCU_14320"/>
<feature type="transmembrane region" description="Helical" evidence="6">
    <location>
        <begin position="20"/>
        <end position="40"/>
    </location>
</feature>
<evidence type="ECO:0000313" key="8">
    <source>
        <dbReference type="EMBL" id="QGU08754.1"/>
    </source>
</evidence>
<name>A0A6B8W5D1_9CORY</name>
<dbReference type="RefSeq" id="WP_156233007.1">
    <property type="nucleotide sequence ID" value="NZ_CP046456.1"/>
</dbReference>
<dbReference type="EMBL" id="CP046456">
    <property type="protein sequence ID" value="QGU08754.1"/>
    <property type="molecule type" value="Genomic_DNA"/>
</dbReference>
<keyword evidence="8" id="KW-0614">Plasmid</keyword>
<keyword evidence="5 6" id="KW-0472">Membrane</keyword>
<feature type="transmembrane region" description="Helical" evidence="6">
    <location>
        <begin position="52"/>
        <end position="69"/>
    </location>
</feature>
<evidence type="ECO:0000256" key="4">
    <source>
        <dbReference type="ARBA" id="ARBA00022989"/>
    </source>
</evidence>
<proteinExistence type="predicted"/>
<evidence type="ECO:0000313" key="9">
    <source>
        <dbReference type="Proteomes" id="UP000424462"/>
    </source>
</evidence>
<evidence type="ECO:0000256" key="5">
    <source>
        <dbReference type="ARBA" id="ARBA00023136"/>
    </source>
</evidence>
<keyword evidence="9" id="KW-1185">Reference proteome</keyword>
<dbReference type="Proteomes" id="UP000424462">
    <property type="component" value="Plasmid pCOCCU"/>
</dbReference>
<geneLocation type="plasmid" evidence="9">
    <name>pcoccu</name>
</geneLocation>
<evidence type="ECO:0000256" key="2">
    <source>
        <dbReference type="ARBA" id="ARBA00022475"/>
    </source>
</evidence>
<comment type="subcellular location">
    <subcellularLocation>
        <location evidence="1">Cell membrane</location>
        <topology evidence="1">Multi-pass membrane protein</topology>
    </subcellularLocation>
</comment>
<keyword evidence="3 6" id="KW-0812">Transmembrane</keyword>
<sequence>MRDKTKLQWNDLSRSQQTVILTLGSLQLSLAVSAWTDLFFRPVSQVHGRKATWAAIIAINFLGPALYFTRGIRR</sequence>
<reference evidence="8 9" key="1">
    <citation type="submission" date="2019-11" db="EMBL/GenBank/DDBJ databases">
        <title>Complete genome sequence of Corynebacterium kalinowskii 1959, a novel Corynebacterium species isolated from soil of a small paddock in Vilsendorf, Germany.</title>
        <authorList>
            <person name="Schaffert L."/>
            <person name="Ruwe M."/>
            <person name="Milse J."/>
            <person name="Hanuschka K."/>
            <person name="Ortseifen V."/>
            <person name="Droste J."/>
            <person name="Brandt D."/>
            <person name="Schlueter L."/>
            <person name="Kutter Y."/>
            <person name="Vinke S."/>
            <person name="Viehoefer P."/>
            <person name="Jacob L."/>
            <person name="Luebke N.-C."/>
            <person name="Schulte-Berndt E."/>
            <person name="Hain C."/>
            <person name="Linder M."/>
            <person name="Schmidt P."/>
            <person name="Wollenschlaeger L."/>
            <person name="Luttermann T."/>
            <person name="Thieme E."/>
            <person name="Hassa J."/>
            <person name="Haak M."/>
            <person name="Wittchen M."/>
            <person name="Mentz A."/>
            <person name="Persicke M."/>
            <person name="Busche T."/>
            <person name="Ruckert C."/>
        </authorList>
    </citation>
    <scope>NUCLEOTIDE SEQUENCE [LARGE SCALE GENOMIC DNA]</scope>
    <source>
        <strain evidence="8 9">2039</strain>
        <plasmid evidence="9">pcoccu</plasmid>
    </source>
</reference>
<keyword evidence="4 6" id="KW-1133">Transmembrane helix</keyword>
<protein>
    <recommendedName>
        <fullName evidence="7">Cardiolipin synthase N-terminal domain-containing protein</fullName>
    </recommendedName>
</protein>
<evidence type="ECO:0000256" key="6">
    <source>
        <dbReference type="SAM" id="Phobius"/>
    </source>
</evidence>
<evidence type="ECO:0000256" key="1">
    <source>
        <dbReference type="ARBA" id="ARBA00004651"/>
    </source>
</evidence>
<evidence type="ECO:0000256" key="3">
    <source>
        <dbReference type="ARBA" id="ARBA00022692"/>
    </source>
</evidence>
<organism evidence="8 9">
    <name type="scientific">Corynebacterium occultum</name>
    <dbReference type="NCBI Taxonomy" id="2675219"/>
    <lineage>
        <taxon>Bacteria</taxon>
        <taxon>Bacillati</taxon>
        <taxon>Actinomycetota</taxon>
        <taxon>Actinomycetes</taxon>
        <taxon>Mycobacteriales</taxon>
        <taxon>Corynebacteriaceae</taxon>
        <taxon>Corynebacterium</taxon>
    </lineage>
</organism>
<evidence type="ECO:0000259" key="7">
    <source>
        <dbReference type="Pfam" id="PF13396"/>
    </source>
</evidence>
<dbReference type="Pfam" id="PF13396">
    <property type="entry name" value="PLDc_N"/>
    <property type="match status" value="1"/>
</dbReference>
<dbReference type="AlphaFoldDB" id="A0A6B8W5D1"/>
<dbReference type="InterPro" id="IPR027379">
    <property type="entry name" value="CLS_N"/>
</dbReference>